<reference evidence="3" key="3">
    <citation type="submission" date="2020-12" db="UniProtKB">
        <authorList>
            <consortium name="EnsemblPlants"/>
        </authorList>
    </citation>
    <scope>IDENTIFICATION</scope>
</reference>
<dbReference type="Pfam" id="PF15375">
    <property type="entry name" value="FSAF1"/>
    <property type="match status" value="1"/>
</dbReference>
<feature type="compositionally biased region" description="Low complexity" evidence="1">
    <location>
        <begin position="12"/>
        <end position="27"/>
    </location>
</feature>
<dbReference type="OrthoDB" id="5556956at2759"/>
<organism evidence="2">
    <name type="scientific">Physcomitrium patens</name>
    <name type="common">Spreading-leaved earth moss</name>
    <name type="synonym">Physcomitrella patens</name>
    <dbReference type="NCBI Taxonomy" id="3218"/>
    <lineage>
        <taxon>Eukaryota</taxon>
        <taxon>Viridiplantae</taxon>
        <taxon>Streptophyta</taxon>
        <taxon>Embryophyta</taxon>
        <taxon>Bryophyta</taxon>
        <taxon>Bryophytina</taxon>
        <taxon>Bryopsida</taxon>
        <taxon>Funariidae</taxon>
        <taxon>Funariales</taxon>
        <taxon>Funariaceae</taxon>
        <taxon>Physcomitrium</taxon>
    </lineage>
</organism>
<dbReference type="GO" id="GO:0005730">
    <property type="term" value="C:nucleolus"/>
    <property type="evidence" value="ECO:0000318"/>
    <property type="project" value="GO_Central"/>
</dbReference>
<dbReference type="GO" id="GO:0000462">
    <property type="term" value="P:maturation of SSU-rRNA from tricistronic rRNA transcript (SSU-rRNA, 5.8S rRNA, LSU-rRNA)"/>
    <property type="evidence" value="ECO:0000318"/>
    <property type="project" value="GO_Central"/>
</dbReference>
<sequence length="227" mass="24536">MASSGRKPFGQPVPAAPVVVDSSGASSTRSSKPSFHEWKLFMSSRASDVLAEAGPIRVKHDDDDVEQTAEFKNILKEVEQLGTSTLEWKDRKKLETAKLVALGSKAPKSFKMPVSMGVGMKRKQEHRAEQKRQDEIAQGIRSAKRTAAERKPPPKRTAEERGLNASEGKFKGGVLYVTPPSAPEGRSFSKSSKGEDRFFEGGKGKGGGGKKKGKGGKKKGGKKKGKR</sequence>
<dbReference type="EMBL" id="ABEU02000023">
    <property type="protein sequence ID" value="PNR29021.1"/>
    <property type="molecule type" value="Genomic_DNA"/>
</dbReference>
<reference evidence="2 4" key="1">
    <citation type="journal article" date="2008" name="Science">
        <title>The Physcomitrella genome reveals evolutionary insights into the conquest of land by plants.</title>
        <authorList>
            <person name="Rensing S."/>
            <person name="Lang D."/>
            <person name="Zimmer A."/>
            <person name="Terry A."/>
            <person name="Salamov A."/>
            <person name="Shapiro H."/>
            <person name="Nishiyama T."/>
            <person name="Perroud P.-F."/>
            <person name="Lindquist E."/>
            <person name="Kamisugi Y."/>
            <person name="Tanahashi T."/>
            <person name="Sakakibara K."/>
            <person name="Fujita T."/>
            <person name="Oishi K."/>
            <person name="Shin-I T."/>
            <person name="Kuroki Y."/>
            <person name="Toyoda A."/>
            <person name="Suzuki Y."/>
            <person name="Hashimoto A."/>
            <person name="Yamaguchi K."/>
            <person name="Sugano A."/>
            <person name="Kohara Y."/>
            <person name="Fujiyama A."/>
            <person name="Anterola A."/>
            <person name="Aoki S."/>
            <person name="Ashton N."/>
            <person name="Barbazuk W.B."/>
            <person name="Barker E."/>
            <person name="Bennetzen J."/>
            <person name="Bezanilla M."/>
            <person name="Blankenship R."/>
            <person name="Cho S.H."/>
            <person name="Dutcher S."/>
            <person name="Estelle M."/>
            <person name="Fawcett J.A."/>
            <person name="Gundlach H."/>
            <person name="Hanada K."/>
            <person name="Heyl A."/>
            <person name="Hicks K.A."/>
            <person name="Hugh J."/>
            <person name="Lohr M."/>
            <person name="Mayer K."/>
            <person name="Melkozernov A."/>
            <person name="Murata T."/>
            <person name="Nelson D."/>
            <person name="Pils B."/>
            <person name="Prigge M."/>
            <person name="Reiss B."/>
            <person name="Renner T."/>
            <person name="Rombauts S."/>
            <person name="Rushton P."/>
            <person name="Sanderfoot A."/>
            <person name="Schween G."/>
            <person name="Shiu S.-H."/>
            <person name="Stueber K."/>
            <person name="Theodoulou F.L."/>
            <person name="Tu H."/>
            <person name="Van de Peer Y."/>
            <person name="Verrier P.J."/>
            <person name="Waters E."/>
            <person name="Wood A."/>
            <person name="Yang L."/>
            <person name="Cove D."/>
            <person name="Cuming A."/>
            <person name="Hasebe M."/>
            <person name="Lucas S."/>
            <person name="Mishler D.B."/>
            <person name="Reski R."/>
            <person name="Grigoriev I."/>
            <person name="Quatrano R.S."/>
            <person name="Boore J.L."/>
        </authorList>
    </citation>
    <scope>NUCLEOTIDE SEQUENCE [LARGE SCALE GENOMIC DNA]</scope>
    <source>
        <strain evidence="3 4">cv. Gransden 2004</strain>
    </source>
</reference>
<dbReference type="InterPro" id="IPR053030">
    <property type="entry name" value="Ribosomal_biogenesis_FAF1-like"/>
</dbReference>
<dbReference type="KEGG" id="ppp:112275600"/>
<dbReference type="Gramene" id="Pp3c23_7100V3.2">
    <property type="protein sequence ID" value="Pp3c23_7100V3.2"/>
    <property type="gene ID" value="Pp3c23_7100"/>
</dbReference>
<protein>
    <submittedName>
        <fullName evidence="2 3">Uncharacterized protein</fullName>
    </submittedName>
</protein>
<feature type="compositionally biased region" description="Basic and acidic residues" evidence="1">
    <location>
        <begin position="126"/>
        <end position="135"/>
    </location>
</feature>
<evidence type="ECO:0000256" key="1">
    <source>
        <dbReference type="SAM" id="MobiDB-lite"/>
    </source>
</evidence>
<dbReference type="PANTHER" id="PTHR28096:SF1">
    <property type="entry name" value="PROTEIN FAF1"/>
    <property type="match status" value="1"/>
</dbReference>
<dbReference type="RefSeq" id="XP_024361861.1">
    <property type="nucleotide sequence ID" value="XM_024506093.2"/>
</dbReference>
<feature type="region of interest" description="Disordered" evidence="1">
    <location>
        <begin position="110"/>
        <end position="227"/>
    </location>
</feature>
<dbReference type="FunCoup" id="A0A2K1IIB8">
    <property type="interactions" value="645"/>
</dbReference>
<name>A0A2K1IIB8_PHYPA</name>
<dbReference type="AlphaFoldDB" id="A0A2K1IIB8"/>
<reference evidence="2 4" key="2">
    <citation type="journal article" date="2018" name="Plant J.">
        <title>The Physcomitrella patens chromosome-scale assembly reveals moss genome structure and evolution.</title>
        <authorList>
            <person name="Lang D."/>
            <person name="Ullrich K.K."/>
            <person name="Murat F."/>
            <person name="Fuchs J."/>
            <person name="Jenkins J."/>
            <person name="Haas F.B."/>
            <person name="Piednoel M."/>
            <person name="Gundlach H."/>
            <person name="Van Bel M."/>
            <person name="Meyberg R."/>
            <person name="Vives C."/>
            <person name="Morata J."/>
            <person name="Symeonidi A."/>
            <person name="Hiss M."/>
            <person name="Muchero W."/>
            <person name="Kamisugi Y."/>
            <person name="Saleh O."/>
            <person name="Blanc G."/>
            <person name="Decker E.L."/>
            <person name="van Gessel N."/>
            <person name="Grimwood J."/>
            <person name="Hayes R.D."/>
            <person name="Graham S.W."/>
            <person name="Gunter L.E."/>
            <person name="McDaniel S.F."/>
            <person name="Hoernstein S.N.W."/>
            <person name="Larsson A."/>
            <person name="Li F.W."/>
            <person name="Perroud P.F."/>
            <person name="Phillips J."/>
            <person name="Ranjan P."/>
            <person name="Rokshar D.S."/>
            <person name="Rothfels C.J."/>
            <person name="Schneider L."/>
            <person name="Shu S."/>
            <person name="Stevenson D.W."/>
            <person name="Thummler F."/>
            <person name="Tillich M."/>
            <person name="Villarreal Aguilar J.C."/>
            <person name="Widiez T."/>
            <person name="Wong G.K."/>
            <person name="Wymore A."/>
            <person name="Zhang Y."/>
            <person name="Zimmer A.D."/>
            <person name="Quatrano R.S."/>
            <person name="Mayer K.F.X."/>
            <person name="Goodstein D."/>
            <person name="Casacuberta J.M."/>
            <person name="Vandepoele K."/>
            <person name="Reski R."/>
            <person name="Cuming A.C."/>
            <person name="Tuskan G.A."/>
            <person name="Maumus F."/>
            <person name="Salse J."/>
            <person name="Schmutz J."/>
            <person name="Rensing S.A."/>
        </authorList>
    </citation>
    <scope>NUCLEOTIDE SEQUENCE [LARGE SCALE GENOMIC DNA]</scope>
    <source>
        <strain evidence="3 4">cv. Gransden 2004</strain>
    </source>
</reference>
<dbReference type="EnsemblPlants" id="Pp3c23_7100V3.1">
    <property type="protein sequence ID" value="Pp3c23_7100V3.1"/>
    <property type="gene ID" value="Pp3c23_7100"/>
</dbReference>
<evidence type="ECO:0000313" key="4">
    <source>
        <dbReference type="Proteomes" id="UP000006727"/>
    </source>
</evidence>
<evidence type="ECO:0000313" key="3">
    <source>
        <dbReference type="EnsemblPlants" id="Pp3c23_7100V3.1"/>
    </source>
</evidence>
<dbReference type="GeneID" id="112275600"/>
<gene>
    <name evidence="3" type="primary">LOC112275600</name>
    <name evidence="2" type="ORF">PHYPA_027713</name>
</gene>
<dbReference type="PANTHER" id="PTHR28096">
    <property type="entry name" value="PROTEIN FAF1"/>
    <property type="match status" value="1"/>
</dbReference>
<feature type="region of interest" description="Disordered" evidence="1">
    <location>
        <begin position="1"/>
        <end position="34"/>
    </location>
</feature>
<dbReference type="Gramene" id="Pp3c23_7100V3.1">
    <property type="protein sequence ID" value="Pp3c23_7100V3.1"/>
    <property type="gene ID" value="Pp3c23_7100"/>
</dbReference>
<dbReference type="PaxDb" id="3218-PP1S10_301V6.1"/>
<proteinExistence type="predicted"/>
<feature type="compositionally biased region" description="Basic and acidic residues" evidence="1">
    <location>
        <begin position="192"/>
        <end position="203"/>
    </location>
</feature>
<dbReference type="InterPro" id="IPR027973">
    <property type="entry name" value="FSAF1-like"/>
</dbReference>
<accession>A0A2K1IIB8</accession>
<dbReference type="EnsemblPlants" id="Pp3c23_7100V3.2">
    <property type="protein sequence ID" value="Pp3c23_7100V3.2"/>
    <property type="gene ID" value="Pp3c23_7100"/>
</dbReference>
<keyword evidence="4" id="KW-1185">Reference proteome</keyword>
<dbReference type="OMA" id="ASNEWHS"/>
<feature type="compositionally biased region" description="Basic and acidic residues" evidence="1">
    <location>
        <begin position="146"/>
        <end position="162"/>
    </location>
</feature>
<feature type="compositionally biased region" description="Basic residues" evidence="1">
    <location>
        <begin position="208"/>
        <end position="227"/>
    </location>
</feature>
<evidence type="ECO:0000313" key="2">
    <source>
        <dbReference type="EMBL" id="PNR29021.1"/>
    </source>
</evidence>
<dbReference type="Proteomes" id="UP000006727">
    <property type="component" value="Chromosome 23"/>
</dbReference>